<dbReference type="PIRSF" id="PIRSF020606">
    <property type="entry name" value="UCP020606"/>
    <property type="match status" value="1"/>
</dbReference>
<feature type="transmembrane region" description="Helical" evidence="1">
    <location>
        <begin position="56"/>
        <end position="74"/>
    </location>
</feature>
<dbReference type="InterPro" id="IPR058534">
    <property type="entry name" value="YjdF"/>
</dbReference>
<comment type="caution">
    <text evidence="2">The sequence shown here is derived from an EMBL/GenBank/DDBJ whole genome shotgun (WGS) entry which is preliminary data.</text>
</comment>
<gene>
    <name evidence="2" type="primary">yjdF</name>
    <name evidence="2" type="ORF">Poly51_49610</name>
</gene>
<evidence type="ECO:0000256" key="1">
    <source>
        <dbReference type="SAM" id="Phobius"/>
    </source>
</evidence>
<keyword evidence="1" id="KW-0812">Transmembrane</keyword>
<dbReference type="EMBL" id="SJPW01000007">
    <property type="protein sequence ID" value="TWU47163.1"/>
    <property type="molecule type" value="Genomic_DNA"/>
</dbReference>
<keyword evidence="1" id="KW-0472">Membrane</keyword>
<dbReference type="InterPro" id="IPR014509">
    <property type="entry name" value="YjdF-like"/>
</dbReference>
<dbReference type="Proteomes" id="UP000318288">
    <property type="component" value="Unassembled WGS sequence"/>
</dbReference>
<accession>A0A5C6EBL3</accession>
<keyword evidence="3" id="KW-1185">Reference proteome</keyword>
<feature type="transmembrane region" description="Helical" evidence="1">
    <location>
        <begin position="28"/>
        <end position="49"/>
    </location>
</feature>
<keyword evidence="1" id="KW-1133">Transmembrane helix</keyword>
<sequence length="204" mass="22564">MKFQLGLIVIAFALMAISFWDAPYPDELKLQHAPTLTILLGLAVSSFYFRMSNLSFVCIISFLIIHIVGARWIYSFVPYDEWSMAILGTSISDHFGWQRNHYDRFVHLASGILLAPPAAESLQRLGGMRPMAAAMTSVAVVLAIGAVYEIVEWQIATILSPAQAESYNGQQGDVWDPQKDMTLAWFGAVLAAVALARHRFTGAI</sequence>
<dbReference type="RefSeq" id="WP_246114723.1">
    <property type="nucleotide sequence ID" value="NZ_SJPW01000007.1"/>
</dbReference>
<evidence type="ECO:0000313" key="2">
    <source>
        <dbReference type="EMBL" id="TWU47163.1"/>
    </source>
</evidence>
<dbReference type="Pfam" id="PF09997">
    <property type="entry name" value="DUF2238"/>
    <property type="match status" value="1"/>
</dbReference>
<feature type="transmembrane region" description="Helical" evidence="1">
    <location>
        <begin position="131"/>
        <end position="151"/>
    </location>
</feature>
<reference evidence="2 3" key="1">
    <citation type="submission" date="2019-02" db="EMBL/GenBank/DDBJ databases">
        <title>Deep-cultivation of Planctomycetes and their phenomic and genomic characterization uncovers novel biology.</title>
        <authorList>
            <person name="Wiegand S."/>
            <person name="Jogler M."/>
            <person name="Boedeker C."/>
            <person name="Pinto D."/>
            <person name="Vollmers J."/>
            <person name="Rivas-Marin E."/>
            <person name="Kohn T."/>
            <person name="Peeters S.H."/>
            <person name="Heuer A."/>
            <person name="Rast P."/>
            <person name="Oberbeckmann S."/>
            <person name="Bunk B."/>
            <person name="Jeske O."/>
            <person name="Meyerdierks A."/>
            <person name="Storesund J.E."/>
            <person name="Kallscheuer N."/>
            <person name="Luecker S."/>
            <person name="Lage O.M."/>
            <person name="Pohl T."/>
            <person name="Merkel B.J."/>
            <person name="Hornburger P."/>
            <person name="Mueller R.-W."/>
            <person name="Bruemmer F."/>
            <person name="Labrenz M."/>
            <person name="Spormann A.M."/>
            <person name="Op Den Camp H."/>
            <person name="Overmann J."/>
            <person name="Amann R."/>
            <person name="Jetten M.S.M."/>
            <person name="Mascher T."/>
            <person name="Medema M.H."/>
            <person name="Devos D.P."/>
            <person name="Kaster A.-K."/>
            <person name="Ovreas L."/>
            <person name="Rohde M."/>
            <person name="Galperin M.Y."/>
            <person name="Jogler C."/>
        </authorList>
    </citation>
    <scope>NUCLEOTIDE SEQUENCE [LARGE SCALE GENOMIC DNA]</scope>
    <source>
        <strain evidence="2 3">Poly51</strain>
    </source>
</reference>
<protein>
    <submittedName>
        <fullName evidence="2">Inner membrane protein YjdF</fullName>
    </submittedName>
</protein>
<evidence type="ECO:0000313" key="3">
    <source>
        <dbReference type="Proteomes" id="UP000318288"/>
    </source>
</evidence>
<proteinExistence type="predicted"/>
<dbReference type="AlphaFoldDB" id="A0A5C6EBL3"/>
<name>A0A5C6EBL3_9BACT</name>
<organism evidence="2 3">
    <name type="scientific">Rubripirellula tenax</name>
    <dbReference type="NCBI Taxonomy" id="2528015"/>
    <lineage>
        <taxon>Bacteria</taxon>
        <taxon>Pseudomonadati</taxon>
        <taxon>Planctomycetota</taxon>
        <taxon>Planctomycetia</taxon>
        <taxon>Pirellulales</taxon>
        <taxon>Pirellulaceae</taxon>
        <taxon>Rubripirellula</taxon>
    </lineage>
</organism>